<dbReference type="Proteomes" id="UP000183287">
    <property type="component" value="Unassembled WGS sequence"/>
</dbReference>
<reference evidence="3" key="1">
    <citation type="submission" date="2016-10" db="EMBL/GenBank/DDBJ databases">
        <authorList>
            <person name="Varghese N."/>
            <person name="Submissions S."/>
        </authorList>
    </citation>
    <scope>NUCLEOTIDE SEQUENCE [LARGE SCALE GENOMIC DNA]</scope>
    <source>
        <strain evidence="3">Nm44</strain>
    </source>
</reference>
<dbReference type="Pfam" id="PF01553">
    <property type="entry name" value="Acyltransferase"/>
    <property type="match status" value="1"/>
</dbReference>
<accession>A0A1I4JQU7</accession>
<protein>
    <submittedName>
        <fullName evidence="2">Long-chain acyl-CoA synthetase</fullName>
    </submittedName>
</protein>
<feature type="domain" description="Phospholipid/glycerol acyltransferase" evidence="1">
    <location>
        <begin position="2"/>
        <end position="94"/>
    </location>
</feature>
<keyword evidence="3" id="KW-1185">Reference proteome</keyword>
<dbReference type="SUPFAM" id="SSF69593">
    <property type="entry name" value="Glycerol-3-phosphate (1)-acyltransferase"/>
    <property type="match status" value="1"/>
</dbReference>
<name>A0A1I4JQU7_9PROT</name>
<organism evidence="2 3">
    <name type="scientific">Nitrosomonas communis</name>
    <dbReference type="NCBI Taxonomy" id="44574"/>
    <lineage>
        <taxon>Bacteria</taxon>
        <taxon>Pseudomonadati</taxon>
        <taxon>Pseudomonadota</taxon>
        <taxon>Betaproteobacteria</taxon>
        <taxon>Nitrosomonadales</taxon>
        <taxon>Nitrosomonadaceae</taxon>
        <taxon>Nitrosomonas</taxon>
    </lineage>
</organism>
<evidence type="ECO:0000313" key="3">
    <source>
        <dbReference type="Proteomes" id="UP000183287"/>
    </source>
</evidence>
<evidence type="ECO:0000259" key="1">
    <source>
        <dbReference type="Pfam" id="PF01553"/>
    </source>
</evidence>
<sequence>MPADNQFVLVSNHVNFLDPFVLAAVLDYRCLQRTYWTGFTGAAFRNIMFRALSRIAQVVPIDQESKAISNLAFGSAVLRREGNRVWFPEGRRSVTG</sequence>
<dbReference type="AlphaFoldDB" id="A0A1I4JQU7"/>
<dbReference type="GO" id="GO:0016746">
    <property type="term" value="F:acyltransferase activity"/>
    <property type="evidence" value="ECO:0007669"/>
    <property type="project" value="InterPro"/>
</dbReference>
<dbReference type="InterPro" id="IPR002123">
    <property type="entry name" value="Plipid/glycerol_acylTrfase"/>
</dbReference>
<proteinExistence type="predicted"/>
<gene>
    <name evidence="2" type="ORF">SAMN05421863_1002158</name>
</gene>
<dbReference type="EMBL" id="FOUB01000002">
    <property type="protein sequence ID" value="SFL68587.1"/>
    <property type="molecule type" value="Genomic_DNA"/>
</dbReference>
<evidence type="ECO:0000313" key="2">
    <source>
        <dbReference type="EMBL" id="SFL68587.1"/>
    </source>
</evidence>